<feature type="transmembrane region" description="Helical" evidence="1">
    <location>
        <begin position="21"/>
        <end position="41"/>
    </location>
</feature>
<feature type="transmembrane region" description="Helical" evidence="1">
    <location>
        <begin position="153"/>
        <end position="169"/>
    </location>
</feature>
<keyword evidence="1" id="KW-0472">Membrane</keyword>
<feature type="transmembrane region" description="Helical" evidence="1">
    <location>
        <begin position="126"/>
        <end position="146"/>
    </location>
</feature>
<dbReference type="Proteomes" id="UP000249873">
    <property type="component" value="Chromosome"/>
</dbReference>
<gene>
    <name evidence="2" type="ORF">DJ013_01820</name>
</gene>
<protein>
    <submittedName>
        <fullName evidence="2">DUF5009 domain-containing protein</fullName>
    </submittedName>
</protein>
<feature type="transmembrane region" description="Helical" evidence="1">
    <location>
        <begin position="243"/>
        <end position="261"/>
    </location>
</feature>
<evidence type="ECO:0000313" key="3">
    <source>
        <dbReference type="Proteomes" id="UP000249873"/>
    </source>
</evidence>
<feature type="transmembrane region" description="Helical" evidence="1">
    <location>
        <begin position="211"/>
        <end position="231"/>
    </location>
</feature>
<keyword evidence="1" id="KW-0812">Transmembrane</keyword>
<evidence type="ECO:0000256" key="1">
    <source>
        <dbReference type="SAM" id="Phobius"/>
    </source>
</evidence>
<organism evidence="2 3">
    <name type="scientific">Arcticibacterium luteifluviistationis</name>
    <dbReference type="NCBI Taxonomy" id="1784714"/>
    <lineage>
        <taxon>Bacteria</taxon>
        <taxon>Pseudomonadati</taxon>
        <taxon>Bacteroidota</taxon>
        <taxon>Cytophagia</taxon>
        <taxon>Cytophagales</taxon>
        <taxon>Leadbetterellaceae</taxon>
        <taxon>Arcticibacterium</taxon>
    </lineage>
</organism>
<dbReference type="EMBL" id="CP029480">
    <property type="protein sequence ID" value="AWW00758.1"/>
    <property type="molecule type" value="Genomic_DNA"/>
</dbReference>
<dbReference type="PANTHER" id="PTHR31061:SF24">
    <property type="entry name" value="LD22376P"/>
    <property type="match status" value="1"/>
</dbReference>
<keyword evidence="3" id="KW-1185">Reference proteome</keyword>
<sequence>MAAEKDAFIQKRLLSLDALRGFDMFWIIGGEALIHAMAKINPGSIWMPLSAQFEHPYWDGFTAYDLIFPLFIFLAGVSTPFSIGKALKDGKSRQTLLRKVLKRGLILFVLGLIYNNGLELRPVSDIRFMSVLGRIGIAYTLSNIIYLYVKEKWLFYWFAGLLIAYYFILKFTSAPGFLVGDLTMEGNFASYFDRSVLPGKLSRGIHDTVGLFNNIPAIGNALAGIITGILLKKTTVNPTRKAVYMALTGVAAIIIAQVWNLDFPINKNLWSSSFVMQTVGFSLILFALFYYVIDVLEFKKWTLFFQVIGMNSILIYVSVKFINWEYTTEAFFEWLLEWTGEPYSLLVMAVGVLIVKWLVLKLLYNKRVFLRV</sequence>
<dbReference type="AlphaFoldDB" id="A0A2Z4GI41"/>
<dbReference type="RefSeq" id="WP_111374124.1">
    <property type="nucleotide sequence ID" value="NZ_CP029480.1"/>
</dbReference>
<reference evidence="2 3" key="1">
    <citation type="submission" date="2018-05" db="EMBL/GenBank/DDBJ databases">
        <title>Complete genome sequence of Arcticibacterium luteifluviistationis SM1504T, a cytophagaceae bacterium isolated from Arctic surface seawater.</title>
        <authorList>
            <person name="Li Y."/>
            <person name="Qin Q.-L."/>
        </authorList>
    </citation>
    <scope>NUCLEOTIDE SEQUENCE [LARGE SCALE GENOMIC DNA]</scope>
    <source>
        <strain evidence="2 3">SM1504</strain>
    </source>
</reference>
<dbReference type="OrthoDB" id="9788724at2"/>
<feature type="transmembrane region" description="Helical" evidence="1">
    <location>
        <begin position="343"/>
        <end position="364"/>
    </location>
</feature>
<dbReference type="PANTHER" id="PTHR31061">
    <property type="entry name" value="LD22376P"/>
    <property type="match status" value="1"/>
</dbReference>
<dbReference type="KEGG" id="als:DJ013_01820"/>
<proteinExistence type="predicted"/>
<feature type="transmembrane region" description="Helical" evidence="1">
    <location>
        <begin position="303"/>
        <end position="323"/>
    </location>
</feature>
<keyword evidence="1" id="KW-1133">Transmembrane helix</keyword>
<accession>A0A2Z4GI41</accession>
<feature type="transmembrane region" description="Helical" evidence="1">
    <location>
        <begin position="273"/>
        <end position="291"/>
    </location>
</feature>
<feature type="transmembrane region" description="Helical" evidence="1">
    <location>
        <begin position="61"/>
        <end position="84"/>
    </location>
</feature>
<evidence type="ECO:0000313" key="2">
    <source>
        <dbReference type="EMBL" id="AWW00758.1"/>
    </source>
</evidence>
<name>A0A2Z4GI41_9BACT</name>